<gene>
    <name evidence="2" type="ORF">MBO_06279</name>
</gene>
<protein>
    <recommendedName>
        <fullName evidence="4">Lipoprotein</fullName>
    </recommendedName>
</protein>
<dbReference type="EMBL" id="AOMT01000024">
    <property type="protein sequence ID" value="KDN24976.1"/>
    <property type="molecule type" value="Genomic_DNA"/>
</dbReference>
<comment type="caution">
    <text evidence="2">The sequence shown here is derived from an EMBL/GenBank/DDBJ whole genome shotgun (WGS) entry which is preliminary data.</text>
</comment>
<organism evidence="2 3">
    <name type="scientific">Moraxella bovoculi 237</name>
    <dbReference type="NCBI Taxonomy" id="743974"/>
    <lineage>
        <taxon>Bacteria</taxon>
        <taxon>Pseudomonadati</taxon>
        <taxon>Pseudomonadota</taxon>
        <taxon>Gammaproteobacteria</taxon>
        <taxon>Moraxellales</taxon>
        <taxon>Moraxellaceae</taxon>
        <taxon>Moraxella</taxon>
    </lineage>
</organism>
<keyword evidence="1" id="KW-0732">Signal</keyword>
<feature type="chain" id="PRO_5001627125" description="Lipoprotein" evidence="1">
    <location>
        <begin position="21"/>
        <end position="133"/>
    </location>
</feature>
<dbReference type="OrthoDB" id="6647798at2"/>
<evidence type="ECO:0000313" key="2">
    <source>
        <dbReference type="EMBL" id="KDN24976.1"/>
    </source>
</evidence>
<dbReference type="Proteomes" id="UP000035860">
    <property type="component" value="Unassembled WGS sequence"/>
</dbReference>
<name>A0A066UC24_9GAMM</name>
<evidence type="ECO:0008006" key="4">
    <source>
        <dbReference type="Google" id="ProtNLM"/>
    </source>
</evidence>
<dbReference type="PROSITE" id="PS51257">
    <property type="entry name" value="PROKAR_LIPOPROTEIN"/>
    <property type="match status" value="1"/>
</dbReference>
<dbReference type="RefSeq" id="WP_036365692.1">
    <property type="nucleotide sequence ID" value="NZ_AOMT01000024.1"/>
</dbReference>
<sequence length="133" mass="13931">MKKILSLGALAAITVLTGCATTSNIAPQYVNPNNYNSHDCAYLQSEVARVTNLVEKTQNQQTPLSATGVGIGIAGGRGGIYPSISFGVGSGSSTRAAHTNTLARLYGEHDAMVIAARQKNCAFAQNIKIYGEK</sequence>
<dbReference type="AlphaFoldDB" id="A0A066UC24"/>
<feature type="signal peptide" evidence="1">
    <location>
        <begin position="1"/>
        <end position="20"/>
    </location>
</feature>
<evidence type="ECO:0000256" key="1">
    <source>
        <dbReference type="SAM" id="SignalP"/>
    </source>
</evidence>
<reference evidence="2 3" key="1">
    <citation type="journal article" date="2014" name="Genome Announc.">
        <title>Draft Genome Sequence of Moraxella bovoculi Strain 237T (ATCC BAA-1259T) Isolated from a Calf with Infectious Bovine Keratoconjunctivitis.</title>
        <authorList>
            <person name="Calcutt M.J."/>
            <person name="Foecking M.F."/>
            <person name="Martin N.T."/>
            <person name="Mhlanga-Mutangadura T."/>
            <person name="Reilly T.J."/>
        </authorList>
    </citation>
    <scope>NUCLEOTIDE SEQUENCE [LARGE SCALE GENOMIC DNA]</scope>
    <source>
        <strain evidence="2 3">237</strain>
    </source>
</reference>
<keyword evidence="3" id="KW-1185">Reference proteome</keyword>
<dbReference type="eggNOG" id="ENOG5033B80">
    <property type="taxonomic scope" value="Bacteria"/>
</dbReference>
<accession>A0A066UC24</accession>
<proteinExistence type="predicted"/>
<evidence type="ECO:0000313" key="3">
    <source>
        <dbReference type="Proteomes" id="UP000035860"/>
    </source>
</evidence>